<organism evidence="8">
    <name type="scientific">Staphylothermus marinus</name>
    <dbReference type="NCBI Taxonomy" id="2280"/>
    <lineage>
        <taxon>Archaea</taxon>
        <taxon>Thermoproteota</taxon>
        <taxon>Thermoprotei</taxon>
        <taxon>Desulfurococcales</taxon>
        <taxon>Desulfurococcaceae</taxon>
        <taxon>Staphylothermus</taxon>
    </lineage>
</organism>
<feature type="active site" evidence="5">
    <location>
        <position position="180"/>
    </location>
</feature>
<proteinExistence type="inferred from homology"/>
<evidence type="ECO:0000256" key="3">
    <source>
        <dbReference type="ARBA" id="ARBA00023125"/>
    </source>
</evidence>
<evidence type="ECO:0000313" key="8">
    <source>
        <dbReference type="EMBL" id="HGQ73495.1"/>
    </source>
</evidence>
<evidence type="ECO:0000256" key="1">
    <source>
        <dbReference type="ARBA" id="ARBA00022490"/>
    </source>
</evidence>
<protein>
    <recommendedName>
        <fullName evidence="5">Tyrosine recombinase XerA</fullName>
    </recommendedName>
</protein>
<dbReference type="InterPro" id="IPR033686">
    <property type="entry name" value="XerA"/>
</dbReference>
<keyword evidence="1 5" id="KW-0963">Cytoplasm</keyword>
<reference evidence="8" key="1">
    <citation type="journal article" date="2020" name="mSystems">
        <title>Genome- and Community-Level Interaction Insights into Carbon Utilization and Element Cycling Functions of Hydrothermarchaeota in Hydrothermal Sediment.</title>
        <authorList>
            <person name="Zhou Z."/>
            <person name="Liu Y."/>
            <person name="Xu W."/>
            <person name="Pan J."/>
            <person name="Luo Z.H."/>
            <person name="Li M."/>
        </authorList>
    </citation>
    <scope>NUCLEOTIDE SEQUENCE [LARGE SCALE GENOMIC DNA]</scope>
    <source>
        <strain evidence="8">SpSt-648</strain>
    </source>
</reference>
<comment type="function">
    <text evidence="5">Site-specific tyrosine recombinase, which acts by catalyzing the cutting and rejoining of the recombining DNA molecules.</text>
</comment>
<dbReference type="InterPro" id="IPR010998">
    <property type="entry name" value="Integrase_recombinase_N"/>
</dbReference>
<dbReference type="GO" id="GO:0009037">
    <property type="term" value="F:tyrosine-based site-specific recombinase activity"/>
    <property type="evidence" value="ECO:0007669"/>
    <property type="project" value="UniProtKB-UniRule"/>
</dbReference>
<feature type="active site" evidence="5">
    <location>
        <position position="155"/>
    </location>
</feature>
<feature type="domain" description="Core-binding (CB)" evidence="7">
    <location>
        <begin position="17"/>
        <end position="107"/>
    </location>
</feature>
<dbReference type="InterPro" id="IPR013762">
    <property type="entry name" value="Integrase-like_cat_sf"/>
</dbReference>
<dbReference type="GO" id="GO:0003677">
    <property type="term" value="F:DNA binding"/>
    <property type="evidence" value="ECO:0007669"/>
    <property type="project" value="UniProtKB-UniRule"/>
</dbReference>
<dbReference type="Pfam" id="PF02899">
    <property type="entry name" value="Phage_int_SAM_1"/>
    <property type="match status" value="1"/>
</dbReference>
<dbReference type="Pfam" id="PF00589">
    <property type="entry name" value="Phage_integrase"/>
    <property type="match status" value="1"/>
</dbReference>
<dbReference type="GO" id="GO:0005737">
    <property type="term" value="C:cytoplasm"/>
    <property type="evidence" value="ECO:0007669"/>
    <property type="project" value="UniProtKB-SubCell"/>
</dbReference>
<feature type="active site" evidence="5">
    <location>
        <position position="267"/>
    </location>
</feature>
<evidence type="ECO:0000256" key="4">
    <source>
        <dbReference type="ARBA" id="ARBA00023172"/>
    </source>
</evidence>
<dbReference type="InterPro" id="IPR002104">
    <property type="entry name" value="Integrase_catalytic"/>
</dbReference>
<dbReference type="HAMAP" id="MF_02055">
    <property type="entry name" value="Recomb_XerA"/>
    <property type="match status" value="1"/>
</dbReference>
<dbReference type="PROSITE" id="PS51898">
    <property type="entry name" value="TYR_RECOMBINASE"/>
    <property type="match status" value="1"/>
</dbReference>
<dbReference type="NCBIfam" id="NF040815">
    <property type="entry name" value="recomb_XerA_Arch"/>
    <property type="match status" value="1"/>
</dbReference>
<evidence type="ECO:0000259" key="7">
    <source>
        <dbReference type="PROSITE" id="PS51900"/>
    </source>
</evidence>
<dbReference type="PANTHER" id="PTHR30349:SF41">
    <property type="entry name" value="INTEGRASE_RECOMBINASE PROTEIN MJ0367-RELATED"/>
    <property type="match status" value="1"/>
</dbReference>
<dbReference type="GO" id="GO:0006313">
    <property type="term" value="P:DNA transposition"/>
    <property type="evidence" value="ECO:0007669"/>
    <property type="project" value="UniProtKB-UniRule"/>
</dbReference>
<name>A0A7C4JMH8_STAMA</name>
<dbReference type="InterPro" id="IPR011010">
    <property type="entry name" value="DNA_brk_join_enz"/>
</dbReference>
<keyword evidence="3 5" id="KW-0238">DNA-binding</keyword>
<sequence>MPSKLDIGSAPEEALDLSNEEVLELFLSTLESAGASNDTLKSYRAAIMDFLKFIGNKPLRNVNLKDILAWRNHRLSNGFPHSKGREGVLQTLYYYSIFLNRFFEWLGLKIRVPRVKRVSRRINVLRDDDVAKLISSCRDPLDTIIVKLLIDTGVRSKELLNIRVSDIDFENKIIRITGSKYGKERFVVARSDTIEMLKSWIKLCGLKSSDKIIPLSYSGLYKRIKSLAKRAGVSTSIIRPHVLRHTFATNALRRGMNIFTLQKILGHSDIKTTQIYLHLTFDDVKREYEKVMEKISRKCESCGLEIPLSSNYCPYCGVKLQEQTISTQTI</sequence>
<evidence type="ECO:0000256" key="2">
    <source>
        <dbReference type="ARBA" id="ARBA00022908"/>
    </source>
</evidence>
<feature type="active site" evidence="5">
    <location>
        <position position="244"/>
    </location>
</feature>
<dbReference type="InterPro" id="IPR004107">
    <property type="entry name" value="Integrase_SAM-like_N"/>
</dbReference>
<evidence type="ECO:0000256" key="5">
    <source>
        <dbReference type="HAMAP-Rule" id="MF_02055"/>
    </source>
</evidence>
<dbReference type="Gene3D" id="1.10.150.130">
    <property type="match status" value="1"/>
</dbReference>
<gene>
    <name evidence="5" type="primary">xerA</name>
    <name evidence="8" type="ORF">ENU20_00220</name>
</gene>
<comment type="caution">
    <text evidence="8">The sequence shown here is derived from an EMBL/GenBank/DDBJ whole genome shotgun (WGS) entry which is preliminary data.</text>
</comment>
<keyword evidence="2 5" id="KW-0229">DNA integration</keyword>
<dbReference type="InterPro" id="IPR050090">
    <property type="entry name" value="Tyrosine_recombinase_XerCD"/>
</dbReference>
<comment type="subcellular location">
    <subcellularLocation>
        <location evidence="5">Cytoplasm</location>
    </subcellularLocation>
</comment>
<keyword evidence="4 5" id="KW-0233">DNA recombination</keyword>
<dbReference type="InterPro" id="IPR044068">
    <property type="entry name" value="CB"/>
</dbReference>
<feature type="domain" description="Tyr recombinase" evidence="6">
    <location>
        <begin position="120"/>
        <end position="289"/>
    </location>
</feature>
<comment type="similarity">
    <text evidence="5">Belongs to the 'phage' integrase family. XerA subfamily.</text>
</comment>
<evidence type="ECO:0000259" key="6">
    <source>
        <dbReference type="PROSITE" id="PS51898"/>
    </source>
</evidence>
<dbReference type="EMBL" id="DTBP01000004">
    <property type="protein sequence ID" value="HGQ73495.1"/>
    <property type="molecule type" value="Genomic_DNA"/>
</dbReference>
<dbReference type="AlphaFoldDB" id="A0A7C4JMH8"/>
<feature type="active site" evidence="5">
    <location>
        <position position="241"/>
    </location>
</feature>
<dbReference type="PANTHER" id="PTHR30349">
    <property type="entry name" value="PHAGE INTEGRASE-RELATED"/>
    <property type="match status" value="1"/>
</dbReference>
<dbReference type="Gene3D" id="1.10.443.10">
    <property type="entry name" value="Intergrase catalytic core"/>
    <property type="match status" value="1"/>
</dbReference>
<accession>A0A7C4JMH8</accession>
<dbReference type="SUPFAM" id="SSF56349">
    <property type="entry name" value="DNA breaking-rejoining enzymes"/>
    <property type="match status" value="1"/>
</dbReference>
<feature type="active site" description="O-(3'-phospho-DNA)-tyrosine intermediate" evidence="5">
    <location>
        <position position="276"/>
    </location>
</feature>
<dbReference type="PROSITE" id="PS51900">
    <property type="entry name" value="CB"/>
    <property type="match status" value="1"/>
</dbReference>